<dbReference type="PANTHER" id="PTHR10578:SF101">
    <property type="entry name" value="L-LACTATE DEHYDROGENASE (CYTOCHROME B2)"/>
    <property type="match status" value="1"/>
</dbReference>
<dbReference type="InterPro" id="IPR036400">
    <property type="entry name" value="Cyt_B5-like_heme/steroid_sf"/>
</dbReference>
<dbReference type="Pfam" id="PF01070">
    <property type="entry name" value="FMN_dh"/>
    <property type="match status" value="1"/>
</dbReference>
<comment type="cofactor">
    <cofactor evidence="1">
        <name>FMN</name>
        <dbReference type="ChEBI" id="CHEBI:58210"/>
    </cofactor>
</comment>
<dbReference type="InterPro" id="IPR037396">
    <property type="entry name" value="FMN_HAD"/>
</dbReference>
<feature type="region of interest" description="Disordered" evidence="3">
    <location>
        <begin position="363"/>
        <end position="382"/>
    </location>
</feature>
<organism evidence="6 7">
    <name type="scientific">Kwoniella heveanensis BCC8398</name>
    <dbReference type="NCBI Taxonomy" id="1296120"/>
    <lineage>
        <taxon>Eukaryota</taxon>
        <taxon>Fungi</taxon>
        <taxon>Dikarya</taxon>
        <taxon>Basidiomycota</taxon>
        <taxon>Agaricomycotina</taxon>
        <taxon>Tremellomycetes</taxon>
        <taxon>Tremellales</taxon>
        <taxon>Cryptococcaceae</taxon>
        <taxon>Kwoniella</taxon>
    </lineage>
</organism>
<evidence type="ECO:0008006" key="8">
    <source>
        <dbReference type="Google" id="ProtNLM"/>
    </source>
</evidence>
<sequence length="547" mass="59754">MFKRLGVHTSRVSRSFFTRHLSTYPAGPSRSTHIGWTVAGGVILAIASYETIRSPVSLEEESPVTVSKKHGHTADPTAPTEYITLKEVAKHNLSQDAWVIINGKVYDVTNFHQYHPGGAAVILSNAGSDVSSLFNSLHPPGTIENNLSEESFKGWVDPEITAKAVAAQDAEKARVAAARGALPPVETILGIEEFEEAADSVMSRQASAYYHTGALDGISHAGNKDAFRKCRIVPRVMRDVSRVEPQTTIFGIPSALPIYISPSSNALLGHPDGELNMTRGAAKTGIVQGVSYVASYPLKDILAEKEVMDELIGEKMGMVFQVYVREDREKNAEVIREAIEGGCQALLLTVDSNVGDHRQSVEKMKGTTGSAEEGRKFGPFTKFTHGPHDPRLNWKDLDWLKAVAGDVPIYLKGVSHIEDIKIAKEHGVKGCILSNHGGRQLDRARSGFDSLRRIHDQEPSITKEMEIYVDGGVRRGTDVLMALALGARGVGLGRPFLFAQAAYGEKGTIRAVRILENEIVTAMQLMGISKLDQLRPEMIECLQEVWK</sequence>
<dbReference type="Gene3D" id="3.20.20.70">
    <property type="entry name" value="Aldolase class I"/>
    <property type="match status" value="1"/>
</dbReference>
<feature type="domain" description="Cytochrome b5 heme-binding" evidence="4">
    <location>
        <begin position="80"/>
        <end position="157"/>
    </location>
</feature>
<dbReference type="PANTHER" id="PTHR10578">
    <property type="entry name" value="S -2-HYDROXY-ACID OXIDASE-RELATED"/>
    <property type="match status" value="1"/>
</dbReference>
<dbReference type="InterPro" id="IPR008259">
    <property type="entry name" value="FMN_hydac_DH_AS"/>
</dbReference>
<dbReference type="STRING" id="1296120.A0A1B9GLU9"/>
<evidence type="ECO:0000259" key="4">
    <source>
        <dbReference type="PROSITE" id="PS50255"/>
    </source>
</evidence>
<dbReference type="PROSITE" id="PS51349">
    <property type="entry name" value="FMN_HYDROXY_ACID_DH_2"/>
    <property type="match status" value="1"/>
</dbReference>
<feature type="domain" description="FMN hydroxy acid dehydrogenase" evidence="5">
    <location>
        <begin position="183"/>
        <end position="544"/>
    </location>
</feature>
<dbReference type="Proteomes" id="UP000092666">
    <property type="component" value="Unassembled WGS sequence"/>
</dbReference>
<dbReference type="AlphaFoldDB" id="A0A1B9GLU9"/>
<evidence type="ECO:0000256" key="3">
    <source>
        <dbReference type="SAM" id="MobiDB-lite"/>
    </source>
</evidence>
<dbReference type="PROSITE" id="PS50255">
    <property type="entry name" value="CYTOCHROME_B5_2"/>
    <property type="match status" value="1"/>
</dbReference>
<accession>A0A1B9GLU9</accession>
<proteinExistence type="predicted"/>
<protein>
    <recommendedName>
        <fullName evidence="8">L-mandelate dehydrogenase</fullName>
    </recommendedName>
</protein>
<evidence type="ECO:0000313" key="7">
    <source>
        <dbReference type="Proteomes" id="UP000092666"/>
    </source>
</evidence>
<evidence type="ECO:0000256" key="1">
    <source>
        <dbReference type="ARBA" id="ARBA00001917"/>
    </source>
</evidence>
<dbReference type="InterPro" id="IPR000262">
    <property type="entry name" value="FMN-dep_DH"/>
</dbReference>
<name>A0A1B9GLU9_9TREE</name>
<dbReference type="Pfam" id="PF00173">
    <property type="entry name" value="Cyt-b5"/>
    <property type="match status" value="1"/>
</dbReference>
<evidence type="ECO:0000313" key="6">
    <source>
        <dbReference type="EMBL" id="OCF32007.1"/>
    </source>
</evidence>
<evidence type="ECO:0000259" key="5">
    <source>
        <dbReference type="PROSITE" id="PS51349"/>
    </source>
</evidence>
<dbReference type="GO" id="GO:0004460">
    <property type="term" value="F:L-lactate dehydrogenase (cytochrome) activity"/>
    <property type="evidence" value="ECO:0007669"/>
    <property type="project" value="TreeGrafter"/>
</dbReference>
<keyword evidence="7" id="KW-1185">Reference proteome</keyword>
<dbReference type="PROSITE" id="PS00557">
    <property type="entry name" value="FMN_HYDROXY_ACID_DH_1"/>
    <property type="match status" value="1"/>
</dbReference>
<evidence type="ECO:0000256" key="2">
    <source>
        <dbReference type="ARBA" id="ARBA00023002"/>
    </source>
</evidence>
<dbReference type="OrthoDB" id="1925334at2759"/>
<dbReference type="SUPFAM" id="SSF55856">
    <property type="entry name" value="Cytochrome b5-like heme/steroid binding domain"/>
    <property type="match status" value="1"/>
</dbReference>
<dbReference type="SMART" id="SM01117">
    <property type="entry name" value="Cyt-b5"/>
    <property type="match status" value="1"/>
</dbReference>
<reference evidence="6 7" key="1">
    <citation type="submission" date="2013-07" db="EMBL/GenBank/DDBJ databases">
        <title>The Genome Sequence of Cryptococcus heveanensis BCC8398.</title>
        <authorList>
            <consortium name="The Broad Institute Genome Sequencing Platform"/>
            <person name="Cuomo C."/>
            <person name="Litvintseva A."/>
            <person name="Chen Y."/>
            <person name="Heitman J."/>
            <person name="Sun S."/>
            <person name="Springer D."/>
            <person name="Dromer F."/>
            <person name="Young S.K."/>
            <person name="Zeng Q."/>
            <person name="Gargeya S."/>
            <person name="Fitzgerald M."/>
            <person name="Abouelleil A."/>
            <person name="Alvarado L."/>
            <person name="Berlin A.M."/>
            <person name="Chapman S.B."/>
            <person name="Dewar J."/>
            <person name="Goldberg J."/>
            <person name="Griggs A."/>
            <person name="Gujja S."/>
            <person name="Hansen M."/>
            <person name="Howarth C."/>
            <person name="Imamovic A."/>
            <person name="Larimer J."/>
            <person name="McCowan C."/>
            <person name="Murphy C."/>
            <person name="Pearson M."/>
            <person name="Priest M."/>
            <person name="Roberts A."/>
            <person name="Saif S."/>
            <person name="Shea T."/>
            <person name="Sykes S."/>
            <person name="Wortman J."/>
            <person name="Nusbaum C."/>
            <person name="Birren B."/>
        </authorList>
    </citation>
    <scope>NUCLEOTIDE SEQUENCE [LARGE SCALE GENOMIC DNA]</scope>
    <source>
        <strain evidence="6 7">BCC8398</strain>
    </source>
</reference>
<dbReference type="Gene3D" id="3.10.120.10">
    <property type="entry name" value="Cytochrome b5-like heme/steroid binding domain"/>
    <property type="match status" value="1"/>
</dbReference>
<keyword evidence="2" id="KW-0560">Oxidoreductase</keyword>
<dbReference type="InterPro" id="IPR001199">
    <property type="entry name" value="Cyt_B5-like_heme/steroid-bd"/>
</dbReference>
<dbReference type="SUPFAM" id="SSF51395">
    <property type="entry name" value="FMN-linked oxidoreductases"/>
    <property type="match status" value="1"/>
</dbReference>
<dbReference type="InterPro" id="IPR013785">
    <property type="entry name" value="Aldolase_TIM"/>
</dbReference>
<dbReference type="GO" id="GO:0006089">
    <property type="term" value="P:lactate metabolic process"/>
    <property type="evidence" value="ECO:0007669"/>
    <property type="project" value="TreeGrafter"/>
</dbReference>
<dbReference type="EMBL" id="KI669511">
    <property type="protein sequence ID" value="OCF32007.1"/>
    <property type="molecule type" value="Genomic_DNA"/>
</dbReference>
<gene>
    <name evidence="6" type="ORF">I316_06393</name>
</gene>
<reference evidence="7" key="2">
    <citation type="submission" date="2013-12" db="EMBL/GenBank/DDBJ databases">
        <title>Evolution of pathogenesis and genome organization in the Tremellales.</title>
        <authorList>
            <person name="Cuomo C."/>
            <person name="Litvintseva A."/>
            <person name="Heitman J."/>
            <person name="Chen Y."/>
            <person name="Sun S."/>
            <person name="Springer D."/>
            <person name="Dromer F."/>
            <person name="Young S."/>
            <person name="Zeng Q."/>
            <person name="Chapman S."/>
            <person name="Gujja S."/>
            <person name="Saif S."/>
            <person name="Birren B."/>
        </authorList>
    </citation>
    <scope>NUCLEOTIDE SEQUENCE [LARGE SCALE GENOMIC DNA]</scope>
    <source>
        <strain evidence="7">BCC8398</strain>
    </source>
</reference>